<sequence length="102" mass="11517">MTKKRKSALENPDLHISSEMSCFERRISSFPVYPEMPYARQIAGRLMGRENAKNTLETAKRILIARLFRSPELANSARCLGYPPNSIRAKGGCYTSLRLAVI</sequence>
<gene>
    <name evidence="1" type="ORF">CEXT_520421</name>
</gene>
<keyword evidence="2" id="KW-1185">Reference proteome</keyword>
<evidence type="ECO:0000313" key="2">
    <source>
        <dbReference type="Proteomes" id="UP001054945"/>
    </source>
</evidence>
<name>A0AAV4PVK8_CAEEX</name>
<organism evidence="1 2">
    <name type="scientific">Caerostris extrusa</name>
    <name type="common">Bark spider</name>
    <name type="synonym">Caerostris bankana</name>
    <dbReference type="NCBI Taxonomy" id="172846"/>
    <lineage>
        <taxon>Eukaryota</taxon>
        <taxon>Metazoa</taxon>
        <taxon>Ecdysozoa</taxon>
        <taxon>Arthropoda</taxon>
        <taxon>Chelicerata</taxon>
        <taxon>Arachnida</taxon>
        <taxon>Araneae</taxon>
        <taxon>Araneomorphae</taxon>
        <taxon>Entelegynae</taxon>
        <taxon>Araneoidea</taxon>
        <taxon>Araneidae</taxon>
        <taxon>Caerostris</taxon>
    </lineage>
</organism>
<accession>A0AAV4PVK8</accession>
<dbReference type="AlphaFoldDB" id="A0AAV4PVK8"/>
<comment type="caution">
    <text evidence="1">The sequence shown here is derived from an EMBL/GenBank/DDBJ whole genome shotgun (WGS) entry which is preliminary data.</text>
</comment>
<evidence type="ECO:0000313" key="1">
    <source>
        <dbReference type="EMBL" id="GIX99965.1"/>
    </source>
</evidence>
<reference evidence="1 2" key="1">
    <citation type="submission" date="2021-06" db="EMBL/GenBank/DDBJ databases">
        <title>Caerostris extrusa draft genome.</title>
        <authorList>
            <person name="Kono N."/>
            <person name="Arakawa K."/>
        </authorList>
    </citation>
    <scope>NUCLEOTIDE SEQUENCE [LARGE SCALE GENOMIC DNA]</scope>
</reference>
<dbReference type="Proteomes" id="UP001054945">
    <property type="component" value="Unassembled WGS sequence"/>
</dbReference>
<protein>
    <submittedName>
        <fullName evidence="1">Uncharacterized protein</fullName>
    </submittedName>
</protein>
<dbReference type="EMBL" id="BPLR01005120">
    <property type="protein sequence ID" value="GIX99965.1"/>
    <property type="molecule type" value="Genomic_DNA"/>
</dbReference>
<proteinExistence type="predicted"/>